<evidence type="ECO:0008006" key="3">
    <source>
        <dbReference type="Google" id="ProtNLM"/>
    </source>
</evidence>
<dbReference type="AlphaFoldDB" id="A0A0R1QTT3"/>
<dbReference type="Proteomes" id="UP000050872">
    <property type="component" value="Unassembled WGS sequence"/>
</dbReference>
<dbReference type="EMBL" id="AZEZ01000038">
    <property type="protein sequence ID" value="KRL44627.1"/>
    <property type="molecule type" value="Genomic_DNA"/>
</dbReference>
<dbReference type="OrthoDB" id="2292538at2"/>
<dbReference type="STRING" id="1423770.FD29_GL002053"/>
<comment type="caution">
    <text evidence="1">The sequence shown here is derived from an EMBL/GenBank/DDBJ whole genome shotgun (WGS) entry which is preliminary data.</text>
</comment>
<proteinExistence type="predicted"/>
<gene>
    <name evidence="1" type="ORF">FD29_GL002053</name>
</gene>
<protein>
    <recommendedName>
        <fullName evidence="3">Phage-related protein</fullName>
    </recommendedName>
</protein>
<sequence length="236" mass="26929">MKKGDFLINGKTGMLELNSFLESYPTITIPKRKKTFQAIEGASSQAILDENAYDNREINLSIIVRANNELDRTMRVSALVSAFDSANYIDFTYYGEPNFTYKITNADVISQVRLSRISYWTQLTLKLSAQAFKYYVPESSFDVNGTIELFNRFEYESSPLIIMTGNSVTINNETFNYNNSGSTIKIDCDEEQQDVFDDSGVIENAYDITQKFPKLRSGNNTISFTSGKIYPRWRTI</sequence>
<keyword evidence="2" id="KW-1185">Reference proteome</keyword>
<evidence type="ECO:0000313" key="1">
    <source>
        <dbReference type="EMBL" id="KRL44627.1"/>
    </source>
</evidence>
<dbReference type="RefSeq" id="WP_057887680.1">
    <property type="nucleotide sequence ID" value="NZ_AZEZ01000038.1"/>
</dbReference>
<dbReference type="Gene3D" id="2.40.30.200">
    <property type="match status" value="1"/>
</dbReference>
<evidence type="ECO:0000313" key="2">
    <source>
        <dbReference type="Proteomes" id="UP000050872"/>
    </source>
</evidence>
<organism evidence="1 2">
    <name type="scientific">Companilactobacillus mindensis DSM 14500</name>
    <dbReference type="NCBI Taxonomy" id="1423770"/>
    <lineage>
        <taxon>Bacteria</taxon>
        <taxon>Bacillati</taxon>
        <taxon>Bacillota</taxon>
        <taxon>Bacilli</taxon>
        <taxon>Lactobacillales</taxon>
        <taxon>Lactobacillaceae</taxon>
        <taxon>Companilactobacillus</taxon>
    </lineage>
</organism>
<name>A0A0R1QTT3_9LACO</name>
<reference evidence="1 2" key="1">
    <citation type="journal article" date="2015" name="Genome Announc.">
        <title>Expanding the biotechnology potential of lactobacilli through comparative genomics of 213 strains and associated genera.</title>
        <authorList>
            <person name="Sun Z."/>
            <person name="Harris H.M."/>
            <person name="McCann A."/>
            <person name="Guo C."/>
            <person name="Argimon S."/>
            <person name="Zhang W."/>
            <person name="Yang X."/>
            <person name="Jeffery I.B."/>
            <person name="Cooney J.C."/>
            <person name="Kagawa T.F."/>
            <person name="Liu W."/>
            <person name="Song Y."/>
            <person name="Salvetti E."/>
            <person name="Wrobel A."/>
            <person name="Rasinkangas P."/>
            <person name="Parkhill J."/>
            <person name="Rea M.C."/>
            <person name="O'Sullivan O."/>
            <person name="Ritari J."/>
            <person name="Douillard F.P."/>
            <person name="Paul Ross R."/>
            <person name="Yang R."/>
            <person name="Briner A.E."/>
            <person name="Felis G.E."/>
            <person name="de Vos W.M."/>
            <person name="Barrangou R."/>
            <person name="Klaenhammer T.R."/>
            <person name="Caufield P.W."/>
            <person name="Cui Y."/>
            <person name="Zhang H."/>
            <person name="O'Toole P.W."/>
        </authorList>
    </citation>
    <scope>NUCLEOTIDE SEQUENCE [LARGE SCALE GENOMIC DNA]</scope>
    <source>
        <strain evidence="1 2">DSM 14500</strain>
    </source>
</reference>
<dbReference type="PATRIC" id="fig|1423770.3.peg.2109"/>
<accession>A0A0R1QTT3</accession>